<gene>
    <name evidence="1" type="ORF">PPTG_21418</name>
</gene>
<protein>
    <submittedName>
        <fullName evidence="1">Uncharacterized protein</fullName>
    </submittedName>
</protein>
<accession>W2R127</accession>
<dbReference type="Proteomes" id="UP000018817">
    <property type="component" value="Unassembled WGS sequence"/>
</dbReference>
<dbReference type="VEuPathDB" id="FungiDB:PPTG_21418"/>
<evidence type="ECO:0000313" key="1">
    <source>
        <dbReference type="EMBL" id="ETN19147.1"/>
    </source>
</evidence>
<reference evidence="2" key="1">
    <citation type="submission" date="2011-12" db="EMBL/GenBank/DDBJ databases">
        <authorList>
            <consortium name="The Broad Institute Genome Sequencing Platform"/>
            <person name="Russ C."/>
            <person name="Tyler B."/>
            <person name="Panabieres F."/>
            <person name="Shan W."/>
            <person name="Tripathy S."/>
            <person name="Grunwald N."/>
            <person name="Machado M."/>
            <person name="Young S.K."/>
            <person name="Zeng Q."/>
            <person name="Gargeya S."/>
            <person name="Fitzgerald M."/>
            <person name="Haas B."/>
            <person name="Abouelleil A."/>
            <person name="Alvarado L."/>
            <person name="Arachchi H.M."/>
            <person name="Berlin A."/>
            <person name="Chapman S.B."/>
            <person name="Gearin G."/>
            <person name="Goldberg J."/>
            <person name="Griggs A."/>
            <person name="Gujja S."/>
            <person name="Hansen M."/>
            <person name="Heiman D."/>
            <person name="Howarth C."/>
            <person name="Larimer J."/>
            <person name="Lui A."/>
            <person name="MacDonald P.J.P."/>
            <person name="McCowen C."/>
            <person name="Montmayeur A."/>
            <person name="Murphy C."/>
            <person name="Neiman D."/>
            <person name="Pearson M."/>
            <person name="Priest M."/>
            <person name="Roberts A."/>
            <person name="Saif S."/>
            <person name="Shea T."/>
            <person name="Sisk P."/>
            <person name="Stolte C."/>
            <person name="Sykes S."/>
            <person name="Wortman J."/>
            <person name="Nusbaum C."/>
            <person name="Birren B."/>
        </authorList>
    </citation>
    <scope>NUCLEOTIDE SEQUENCE [LARGE SCALE GENOMIC DNA]</scope>
    <source>
        <strain evidence="2">INRA-310</strain>
    </source>
</reference>
<dbReference type="GeneID" id="20190017"/>
<dbReference type="RefSeq" id="XP_008895676.1">
    <property type="nucleotide sequence ID" value="XM_008897428.1"/>
</dbReference>
<dbReference type="AlphaFoldDB" id="W2R127"/>
<evidence type="ECO:0000313" key="2">
    <source>
        <dbReference type="Proteomes" id="UP000018817"/>
    </source>
</evidence>
<proteinExistence type="predicted"/>
<name>W2R127_PHYN3</name>
<reference evidence="1 2" key="2">
    <citation type="submission" date="2013-11" db="EMBL/GenBank/DDBJ databases">
        <title>The Genome Sequence of Phytophthora parasitica INRA-310.</title>
        <authorList>
            <consortium name="The Broad Institute Genomics Platform"/>
            <person name="Russ C."/>
            <person name="Tyler B."/>
            <person name="Panabieres F."/>
            <person name="Shan W."/>
            <person name="Tripathy S."/>
            <person name="Grunwald N."/>
            <person name="Machado M."/>
            <person name="Johnson C.S."/>
            <person name="Arredondo F."/>
            <person name="Hong C."/>
            <person name="Coffey M."/>
            <person name="Young S.K."/>
            <person name="Zeng Q."/>
            <person name="Gargeya S."/>
            <person name="Fitzgerald M."/>
            <person name="Abouelleil A."/>
            <person name="Alvarado L."/>
            <person name="Chapman S.B."/>
            <person name="Gainer-Dewar J."/>
            <person name="Goldberg J."/>
            <person name="Griggs A."/>
            <person name="Gujja S."/>
            <person name="Hansen M."/>
            <person name="Howarth C."/>
            <person name="Imamovic A."/>
            <person name="Ireland A."/>
            <person name="Larimer J."/>
            <person name="McCowan C."/>
            <person name="Murphy C."/>
            <person name="Pearson M."/>
            <person name="Poon T.W."/>
            <person name="Priest M."/>
            <person name="Roberts A."/>
            <person name="Saif S."/>
            <person name="Shea T."/>
            <person name="Sykes S."/>
            <person name="Wortman J."/>
            <person name="Nusbaum C."/>
            <person name="Birren B."/>
        </authorList>
    </citation>
    <scope>NUCLEOTIDE SEQUENCE [LARGE SCALE GENOMIC DNA]</scope>
    <source>
        <strain evidence="1 2">INRA-310</strain>
    </source>
</reference>
<organism evidence="1 2">
    <name type="scientific">Phytophthora nicotianae (strain INRA-310)</name>
    <name type="common">Phytophthora parasitica</name>
    <dbReference type="NCBI Taxonomy" id="761204"/>
    <lineage>
        <taxon>Eukaryota</taxon>
        <taxon>Sar</taxon>
        <taxon>Stramenopiles</taxon>
        <taxon>Oomycota</taxon>
        <taxon>Peronosporomycetes</taxon>
        <taxon>Peronosporales</taxon>
        <taxon>Peronosporaceae</taxon>
        <taxon>Phytophthora</taxon>
    </lineage>
</organism>
<sequence>MSESSGTQQELTPRQKDYVVVHSTVMMVMNAYRADNATKFEVRTSIIVVHSQGFEKKYAERARVSAEIMFMAAEDKKKYAERARVSAEIMFMAAEDKTFNH</sequence>
<dbReference type="EMBL" id="KI669565">
    <property type="protein sequence ID" value="ETN19147.1"/>
    <property type="molecule type" value="Genomic_DNA"/>
</dbReference>